<keyword evidence="5" id="KW-1185">Reference proteome</keyword>
<name>A0ABZ2YNQ4_9BACT</name>
<reference evidence="5" key="1">
    <citation type="submission" date="2024-03" db="EMBL/GenBank/DDBJ databases">
        <title>Chitinophaga horti sp. nov., isolated from garden soil.</title>
        <authorList>
            <person name="Lee D.S."/>
            <person name="Han D.M."/>
            <person name="Baek J.H."/>
            <person name="Choi D.G."/>
            <person name="Jeon J.H."/>
            <person name="Jeon C.O."/>
        </authorList>
    </citation>
    <scope>NUCLEOTIDE SEQUENCE [LARGE SCALE GENOMIC DNA]</scope>
    <source>
        <strain evidence="5">GPA1</strain>
    </source>
</reference>
<evidence type="ECO:0000259" key="3">
    <source>
        <dbReference type="Pfam" id="PF13505"/>
    </source>
</evidence>
<organism evidence="4 5">
    <name type="scientific">Chitinophaga pollutisoli</name>
    <dbReference type="NCBI Taxonomy" id="3133966"/>
    <lineage>
        <taxon>Bacteria</taxon>
        <taxon>Pseudomonadati</taxon>
        <taxon>Bacteroidota</taxon>
        <taxon>Chitinophagia</taxon>
        <taxon>Chitinophagales</taxon>
        <taxon>Chitinophagaceae</taxon>
        <taxon>Chitinophaga</taxon>
    </lineage>
</organism>
<protein>
    <submittedName>
        <fullName evidence="4">Outer membrane beta-barrel protein</fullName>
    </submittedName>
</protein>
<dbReference type="Proteomes" id="UP001485459">
    <property type="component" value="Chromosome"/>
</dbReference>
<evidence type="ECO:0000313" key="4">
    <source>
        <dbReference type="EMBL" id="WZN40927.1"/>
    </source>
</evidence>
<dbReference type="Pfam" id="PF13505">
    <property type="entry name" value="OMP_b-brl"/>
    <property type="match status" value="1"/>
</dbReference>
<feature type="chain" id="PRO_5045703162" evidence="2">
    <location>
        <begin position="23"/>
        <end position="334"/>
    </location>
</feature>
<dbReference type="SUPFAM" id="SSF56925">
    <property type="entry name" value="OMPA-like"/>
    <property type="match status" value="1"/>
</dbReference>
<feature type="domain" description="Outer membrane protein beta-barrel" evidence="3">
    <location>
        <begin position="12"/>
        <end position="240"/>
    </location>
</feature>
<evidence type="ECO:0000256" key="1">
    <source>
        <dbReference type="ARBA" id="ARBA00022729"/>
    </source>
</evidence>
<sequence length="334" mass="36780">MNRMYHAILGMAALLLAQGVQAQNFPKKMYLKVAGGYFFSVSPGQFPDVGPYPPRDIRNTVNPATGAVTEVSERVLTGSYGEGLRGGLTVGYNINKHVAIEGTFNYFHSQENLMTRNVSVFDGLNKDAARIESDGHVNAIDFAPSLVLSPGYEKFNPYVRFGFVVPLWGKLIIETEAMRMSRPAGVPLPAGTMVKTDIMRTEEIKPNPTFGFQGAMGFNYNVSRRIDIFAEAEYRNVPVRSKEKEVTKYSETNNVVNVQSGEVLQQLPGRGINDLSHAERYTTYVTVLDENSNTPTGSTEAQTNYKNDNAPANDLKSYINIGGLGLNAGVRIKF</sequence>
<dbReference type="InterPro" id="IPR027385">
    <property type="entry name" value="Beta-barrel_OMP"/>
</dbReference>
<gene>
    <name evidence="4" type="ORF">WJU16_23470</name>
</gene>
<dbReference type="InterPro" id="IPR011250">
    <property type="entry name" value="OMP/PagP_B-barrel"/>
</dbReference>
<accession>A0ABZ2YNQ4</accession>
<feature type="signal peptide" evidence="2">
    <location>
        <begin position="1"/>
        <end position="22"/>
    </location>
</feature>
<evidence type="ECO:0000313" key="5">
    <source>
        <dbReference type="Proteomes" id="UP001485459"/>
    </source>
</evidence>
<proteinExistence type="predicted"/>
<dbReference type="Gene3D" id="2.40.160.20">
    <property type="match status" value="1"/>
</dbReference>
<keyword evidence="1 2" id="KW-0732">Signal</keyword>
<evidence type="ECO:0000256" key="2">
    <source>
        <dbReference type="SAM" id="SignalP"/>
    </source>
</evidence>
<dbReference type="EMBL" id="CP149822">
    <property type="protein sequence ID" value="WZN40927.1"/>
    <property type="molecule type" value="Genomic_DNA"/>
</dbReference>
<dbReference type="RefSeq" id="WP_341835791.1">
    <property type="nucleotide sequence ID" value="NZ_CP149822.1"/>
</dbReference>